<keyword evidence="1" id="KW-1133">Transmembrane helix</keyword>
<dbReference type="GO" id="GO:0016989">
    <property type="term" value="F:sigma factor antagonist activity"/>
    <property type="evidence" value="ECO:0007669"/>
    <property type="project" value="TreeGrafter"/>
</dbReference>
<reference evidence="4 5" key="1">
    <citation type="submission" date="2020-02" db="EMBL/GenBank/DDBJ databases">
        <authorList>
            <person name="Kim M.K."/>
        </authorList>
    </citation>
    <scope>NUCLEOTIDE SEQUENCE [LARGE SCALE GENOMIC DNA]</scope>
    <source>
        <strain evidence="4 5">BT327</strain>
    </source>
</reference>
<dbReference type="PIRSF" id="PIRSF018266">
    <property type="entry name" value="FecR"/>
    <property type="match status" value="1"/>
</dbReference>
<dbReference type="Pfam" id="PF04773">
    <property type="entry name" value="FecR"/>
    <property type="match status" value="1"/>
</dbReference>
<evidence type="ECO:0000313" key="4">
    <source>
        <dbReference type="EMBL" id="NEM98415.1"/>
    </source>
</evidence>
<organism evidence="4 5">
    <name type="scientific">Pontibacter burrus</name>
    <dbReference type="NCBI Taxonomy" id="2704466"/>
    <lineage>
        <taxon>Bacteria</taxon>
        <taxon>Pseudomonadati</taxon>
        <taxon>Bacteroidota</taxon>
        <taxon>Cytophagia</taxon>
        <taxon>Cytophagales</taxon>
        <taxon>Hymenobacteraceae</taxon>
        <taxon>Pontibacter</taxon>
    </lineage>
</organism>
<evidence type="ECO:0000313" key="5">
    <source>
        <dbReference type="Proteomes" id="UP000474777"/>
    </source>
</evidence>
<dbReference type="PANTHER" id="PTHR30273:SF2">
    <property type="entry name" value="PROTEIN FECR"/>
    <property type="match status" value="1"/>
</dbReference>
<feature type="transmembrane region" description="Helical" evidence="1">
    <location>
        <begin position="103"/>
        <end position="119"/>
    </location>
</feature>
<protein>
    <submittedName>
        <fullName evidence="4">DUF4974 domain-containing protein</fullName>
    </submittedName>
</protein>
<keyword evidence="5" id="KW-1185">Reference proteome</keyword>
<dbReference type="InterPro" id="IPR006860">
    <property type="entry name" value="FecR"/>
</dbReference>
<dbReference type="Pfam" id="PF16344">
    <property type="entry name" value="FecR_C"/>
    <property type="match status" value="1"/>
</dbReference>
<keyword evidence="1" id="KW-0472">Membrane</keyword>
<accession>A0A6B3LTS8</accession>
<comment type="caution">
    <text evidence="4">The sequence shown here is derived from an EMBL/GenBank/DDBJ whole genome shotgun (WGS) entry which is preliminary data.</text>
</comment>
<evidence type="ECO:0000256" key="1">
    <source>
        <dbReference type="SAM" id="Phobius"/>
    </source>
</evidence>
<dbReference type="InterPro" id="IPR012373">
    <property type="entry name" value="Ferrdict_sens_TM"/>
</dbReference>
<dbReference type="InterPro" id="IPR032508">
    <property type="entry name" value="FecR_C"/>
</dbReference>
<proteinExistence type="predicted"/>
<name>A0A6B3LTS8_9BACT</name>
<dbReference type="FunFam" id="2.60.120.1440:FF:000001">
    <property type="entry name" value="Putative anti-sigma factor"/>
    <property type="match status" value="1"/>
</dbReference>
<gene>
    <name evidence="4" type="ORF">GXP69_11985</name>
</gene>
<dbReference type="Proteomes" id="UP000474777">
    <property type="component" value="Unassembled WGS sequence"/>
</dbReference>
<feature type="domain" description="FecR protein" evidence="2">
    <location>
        <begin position="139"/>
        <end position="230"/>
    </location>
</feature>
<dbReference type="Gene3D" id="2.60.120.1440">
    <property type="match status" value="1"/>
</dbReference>
<feature type="domain" description="Protein FecR C-terminal" evidence="3">
    <location>
        <begin position="275"/>
        <end position="341"/>
    </location>
</feature>
<evidence type="ECO:0000259" key="3">
    <source>
        <dbReference type="Pfam" id="PF16344"/>
    </source>
</evidence>
<dbReference type="Gene3D" id="3.55.50.30">
    <property type="match status" value="1"/>
</dbReference>
<dbReference type="RefSeq" id="WP_163915316.1">
    <property type="nucleotide sequence ID" value="NZ_JAAGWD010000005.1"/>
</dbReference>
<dbReference type="AlphaFoldDB" id="A0A6B3LTS8"/>
<sequence length="342" mass="39255">MDYTLYKAEDFAADESFISYRLRTDETAINFWENWISRHPEMIDEVMTAENLVDMLHIRLPQEEFEAEYKRLQDFIQFEADTSAPQVQEFETTKFRLHNTKRWAVVALACAAVLLVFILRKPLTTPAAAPTEWVTIYNPPGQRSTIQLTDGSTISLNANSTLTYPKSFRGETREVKLDGEAYFEIAENPQKPFIVRAHKLTTTVLGTKFNIKFKPDEEKIEVALVEGSIKVGVTDLKQEIILKPNEQITYSEAANTLTTSSFIAEDLVSWKDGILLFRDASFKEVSDKLFQNYGIVLINKSPNENWSYSGRFHNENYLAVIKSICYAKRLSYTIQQDTVIIK</sequence>
<dbReference type="PANTHER" id="PTHR30273">
    <property type="entry name" value="PERIPLASMIC SIGNAL SENSOR AND SIGMA FACTOR ACTIVATOR FECR-RELATED"/>
    <property type="match status" value="1"/>
</dbReference>
<evidence type="ECO:0000259" key="2">
    <source>
        <dbReference type="Pfam" id="PF04773"/>
    </source>
</evidence>
<dbReference type="EMBL" id="JAAGWD010000005">
    <property type="protein sequence ID" value="NEM98415.1"/>
    <property type="molecule type" value="Genomic_DNA"/>
</dbReference>
<keyword evidence="1" id="KW-0812">Transmembrane</keyword>